<dbReference type="EMBL" id="JBHFFA010000002">
    <property type="protein sequence ID" value="KAL2644261.1"/>
    <property type="molecule type" value="Genomic_DNA"/>
</dbReference>
<keyword evidence="1" id="KW-1133">Transmembrane helix</keyword>
<keyword evidence="3" id="KW-1185">Reference proteome</keyword>
<evidence type="ECO:0008006" key="4">
    <source>
        <dbReference type="Google" id="ProtNLM"/>
    </source>
</evidence>
<evidence type="ECO:0000313" key="3">
    <source>
        <dbReference type="Proteomes" id="UP001605036"/>
    </source>
</evidence>
<protein>
    <recommendedName>
        <fullName evidence="4">Secreted protein</fullName>
    </recommendedName>
</protein>
<accession>A0ABD1Z8Y5</accession>
<evidence type="ECO:0000256" key="1">
    <source>
        <dbReference type="SAM" id="Phobius"/>
    </source>
</evidence>
<comment type="caution">
    <text evidence="2">The sequence shown here is derived from an EMBL/GenBank/DDBJ whole genome shotgun (WGS) entry which is preliminary data.</text>
</comment>
<reference evidence="2 3" key="1">
    <citation type="submission" date="2024-09" db="EMBL/GenBank/DDBJ databases">
        <title>Chromosome-scale assembly of Riccia fluitans.</title>
        <authorList>
            <person name="Paukszto L."/>
            <person name="Sawicki J."/>
            <person name="Karawczyk K."/>
            <person name="Piernik-Szablinska J."/>
            <person name="Szczecinska M."/>
            <person name="Mazdziarz M."/>
        </authorList>
    </citation>
    <scope>NUCLEOTIDE SEQUENCE [LARGE SCALE GENOMIC DNA]</scope>
    <source>
        <strain evidence="2">Rf_01</strain>
        <tissue evidence="2">Aerial parts of the thallus</tissue>
    </source>
</reference>
<name>A0ABD1Z8Y5_9MARC</name>
<dbReference type="AlphaFoldDB" id="A0ABD1Z8Y5"/>
<organism evidence="2 3">
    <name type="scientific">Riccia fluitans</name>
    <dbReference type="NCBI Taxonomy" id="41844"/>
    <lineage>
        <taxon>Eukaryota</taxon>
        <taxon>Viridiplantae</taxon>
        <taxon>Streptophyta</taxon>
        <taxon>Embryophyta</taxon>
        <taxon>Marchantiophyta</taxon>
        <taxon>Marchantiopsida</taxon>
        <taxon>Marchantiidae</taxon>
        <taxon>Marchantiales</taxon>
        <taxon>Ricciaceae</taxon>
        <taxon>Riccia</taxon>
    </lineage>
</organism>
<dbReference type="Proteomes" id="UP001605036">
    <property type="component" value="Unassembled WGS sequence"/>
</dbReference>
<feature type="transmembrane region" description="Helical" evidence="1">
    <location>
        <begin position="59"/>
        <end position="79"/>
    </location>
</feature>
<keyword evidence="1" id="KW-0472">Membrane</keyword>
<keyword evidence="1" id="KW-0812">Transmembrane</keyword>
<gene>
    <name evidence="2" type="ORF">R1flu_011848</name>
</gene>
<proteinExistence type="predicted"/>
<sequence>MPRRIFLPPVWTPMRPHASTMVHLLLRTFFLQSHRENFCRGFSWENAIRDWFQRRSLGLTLSFYFLVCGSTLSGCLRLLSTGSMRRMRPTLLAGI</sequence>
<evidence type="ECO:0000313" key="2">
    <source>
        <dbReference type="EMBL" id="KAL2644261.1"/>
    </source>
</evidence>